<evidence type="ECO:0000313" key="4">
    <source>
        <dbReference type="Proteomes" id="UP001174909"/>
    </source>
</evidence>
<dbReference type="PANTHER" id="PTHR43213">
    <property type="entry name" value="BIFUNCTIONAL DTTP/UTP PYROPHOSPHATASE/METHYLTRANSFERASE PROTEIN-RELATED"/>
    <property type="match status" value="1"/>
</dbReference>
<dbReference type="EMBL" id="CASHTH010004210">
    <property type="protein sequence ID" value="CAI8054847.1"/>
    <property type="molecule type" value="Genomic_DNA"/>
</dbReference>
<comment type="caution">
    <text evidence="3">The sequence shown here is derived from an EMBL/GenBank/DDBJ whole genome shotgun (WGS) entry which is preliminary data.</text>
</comment>
<dbReference type="GO" id="GO:0047429">
    <property type="term" value="F:nucleoside triphosphate diphosphatase activity"/>
    <property type="evidence" value="ECO:0007669"/>
    <property type="project" value="InterPro"/>
</dbReference>
<dbReference type="AlphaFoldDB" id="A0AA35TXH5"/>
<dbReference type="PANTHER" id="PTHR43213:SF5">
    <property type="entry name" value="BIFUNCTIONAL DTTP_UTP PYROPHOSPHATASE_METHYLTRANSFERASE PROTEIN-RELATED"/>
    <property type="match status" value="1"/>
</dbReference>
<dbReference type="CDD" id="cd00555">
    <property type="entry name" value="Maf"/>
    <property type="match status" value="1"/>
</dbReference>
<dbReference type="InterPro" id="IPR029001">
    <property type="entry name" value="ITPase-like_fam"/>
</dbReference>
<dbReference type="HAMAP" id="MF_00528">
    <property type="entry name" value="Maf"/>
    <property type="match status" value="1"/>
</dbReference>
<dbReference type="Proteomes" id="UP001174909">
    <property type="component" value="Unassembled WGS sequence"/>
</dbReference>
<evidence type="ECO:0000313" key="3">
    <source>
        <dbReference type="EMBL" id="CAI8054847.1"/>
    </source>
</evidence>
<proteinExistence type="inferred from homology"/>
<dbReference type="NCBIfam" id="TIGR00172">
    <property type="entry name" value="maf"/>
    <property type="match status" value="1"/>
</dbReference>
<accession>A0AA35TXH5</accession>
<dbReference type="Gene3D" id="3.90.950.10">
    <property type="match status" value="1"/>
</dbReference>
<reference evidence="3" key="1">
    <citation type="submission" date="2023-03" db="EMBL/GenBank/DDBJ databases">
        <authorList>
            <person name="Steffen K."/>
            <person name="Cardenas P."/>
        </authorList>
    </citation>
    <scope>NUCLEOTIDE SEQUENCE</scope>
</reference>
<dbReference type="PIRSF" id="PIRSF006305">
    <property type="entry name" value="Maf"/>
    <property type="match status" value="1"/>
</dbReference>
<gene>
    <name evidence="3" type="ORF">GBAR_LOCUS29925</name>
</gene>
<evidence type="ECO:0000256" key="2">
    <source>
        <dbReference type="ARBA" id="ARBA00022801"/>
    </source>
</evidence>
<sequence length="229" mass="25092">MNGTVPQGRTLTLASGSPRRRRLIEAIDMPIRIVGSGNDEPLPYSVESPQAYVQRLALIKARHGLAQAQAELALGADTSVVIDRYILGKPTDAAEATRMLRRLRGRSHSVVTGIALADAATGVELTSAKVSRVHMREYTDEEIAAYVESGEPFDKAGAYAVQDRRFKPASRIYGCYRNTVGLPLCDVLTLLERIGTPATFKQGWTAPRGCPDCDRWHSITSREAEVNRL</sequence>
<protein>
    <submittedName>
        <fullName evidence="3">dTTP/UTP pyrophosphatase</fullName>
    </submittedName>
</protein>
<evidence type="ECO:0000256" key="1">
    <source>
        <dbReference type="ARBA" id="ARBA00001968"/>
    </source>
</evidence>
<keyword evidence="4" id="KW-1185">Reference proteome</keyword>
<dbReference type="InterPro" id="IPR003697">
    <property type="entry name" value="Maf-like"/>
</dbReference>
<keyword evidence="2" id="KW-0378">Hydrolase</keyword>
<dbReference type="SUPFAM" id="SSF52972">
    <property type="entry name" value="ITPase-like"/>
    <property type="match status" value="1"/>
</dbReference>
<organism evidence="3 4">
    <name type="scientific">Geodia barretti</name>
    <name type="common">Barrett's horny sponge</name>
    <dbReference type="NCBI Taxonomy" id="519541"/>
    <lineage>
        <taxon>Eukaryota</taxon>
        <taxon>Metazoa</taxon>
        <taxon>Porifera</taxon>
        <taxon>Demospongiae</taxon>
        <taxon>Heteroscleromorpha</taxon>
        <taxon>Tetractinellida</taxon>
        <taxon>Astrophorina</taxon>
        <taxon>Geodiidae</taxon>
        <taxon>Geodia</taxon>
    </lineage>
</organism>
<name>A0AA35TXH5_GEOBA</name>
<dbReference type="Pfam" id="PF02545">
    <property type="entry name" value="Maf"/>
    <property type="match status" value="1"/>
</dbReference>
<comment type="cofactor">
    <cofactor evidence="1">
        <name>a divalent metal cation</name>
        <dbReference type="ChEBI" id="CHEBI:60240"/>
    </cofactor>
</comment>